<dbReference type="InterPro" id="IPR050273">
    <property type="entry name" value="GppA/Ppx_hydrolase"/>
</dbReference>
<organism evidence="2 3">
    <name type="scientific">Algoriphagus faecimaris</name>
    <dbReference type="NCBI Taxonomy" id="686796"/>
    <lineage>
        <taxon>Bacteria</taxon>
        <taxon>Pseudomonadati</taxon>
        <taxon>Bacteroidota</taxon>
        <taxon>Cytophagia</taxon>
        <taxon>Cytophagales</taxon>
        <taxon>Cyclobacteriaceae</taxon>
        <taxon>Algoriphagus</taxon>
    </lineage>
</organism>
<feature type="domain" description="Ppx/GppA phosphatase N-terminal" evidence="1">
    <location>
        <begin position="49"/>
        <end position="333"/>
    </location>
</feature>
<protein>
    <submittedName>
        <fullName evidence="2">Exopolyphosphatase / guanosine-5'-triphosphate,3'-diphosphate pyrophosphatase</fullName>
    </submittedName>
</protein>
<dbReference type="PANTHER" id="PTHR30005">
    <property type="entry name" value="EXOPOLYPHOSPHATASE"/>
    <property type="match status" value="1"/>
</dbReference>
<proteinExistence type="predicted"/>
<reference evidence="3" key="1">
    <citation type="submission" date="2016-10" db="EMBL/GenBank/DDBJ databases">
        <authorList>
            <person name="Varghese N."/>
            <person name="Submissions S."/>
        </authorList>
    </citation>
    <scope>NUCLEOTIDE SEQUENCE [LARGE SCALE GENOMIC DNA]</scope>
    <source>
        <strain evidence="3">DSM 23095</strain>
    </source>
</reference>
<keyword evidence="3" id="KW-1185">Reference proteome</keyword>
<dbReference type="Gene3D" id="3.30.420.150">
    <property type="entry name" value="Exopolyphosphatase. Domain 2"/>
    <property type="match status" value="1"/>
</dbReference>
<name>A0A1G6XC87_9BACT</name>
<dbReference type="STRING" id="686796.SAMN04488104_10558"/>
<gene>
    <name evidence="2" type="ORF">SAMN04488104_10558</name>
</gene>
<dbReference type="Gene3D" id="3.30.420.40">
    <property type="match status" value="1"/>
</dbReference>
<dbReference type="GO" id="GO:0016462">
    <property type="term" value="F:pyrophosphatase activity"/>
    <property type="evidence" value="ECO:0007669"/>
    <property type="project" value="TreeGrafter"/>
</dbReference>
<dbReference type="SUPFAM" id="SSF53067">
    <property type="entry name" value="Actin-like ATPase domain"/>
    <property type="match status" value="2"/>
</dbReference>
<accession>A0A1G6XC87</accession>
<dbReference type="EMBL" id="FNAC01000055">
    <property type="protein sequence ID" value="SDD75819.1"/>
    <property type="molecule type" value="Genomic_DNA"/>
</dbReference>
<dbReference type="Proteomes" id="UP000199060">
    <property type="component" value="Unassembled WGS sequence"/>
</dbReference>
<evidence type="ECO:0000259" key="1">
    <source>
        <dbReference type="Pfam" id="PF02541"/>
    </source>
</evidence>
<dbReference type="AlphaFoldDB" id="A0A1G6XC87"/>
<evidence type="ECO:0000313" key="3">
    <source>
        <dbReference type="Proteomes" id="UP000199060"/>
    </source>
</evidence>
<sequence length="338" mass="38108">MELKASAPILFGITFYIRPSKILANMSTRKAAVIDMGTNTFHLLLVELNESEFKTIYKEKIPVKLGQGGINQDRISPDALKRAHHTLRHFKNLIEGEEINQIFAFATSAVRNAKNGSEFVQKVKDSLGITIKVISGEEEAQLIYEGIKLSGSLNGQTELMMDIGGGSVEFIIGNSIEAFWKQSFEIGGQRLLELFHHHDPILKVEIERLHSYLEDKLSPLLEAIANYKPSRLVGASGTFDTLTDIYYESMLQCKLTGQHVFELPSSEFRRIYQMLIHKNKEERLQIPGMIPMRVDMIVVASTLIDFILKHLPMESITCSHYALKEGAIAMLLKETETI</sequence>
<dbReference type="Pfam" id="PF02541">
    <property type="entry name" value="Ppx-GppA"/>
    <property type="match status" value="1"/>
</dbReference>
<evidence type="ECO:0000313" key="2">
    <source>
        <dbReference type="EMBL" id="SDD75819.1"/>
    </source>
</evidence>
<dbReference type="CDD" id="cd24055">
    <property type="entry name" value="ASKHA_NBD_ChPPX-like"/>
    <property type="match status" value="1"/>
</dbReference>
<dbReference type="InterPro" id="IPR003695">
    <property type="entry name" value="Ppx_GppA_N"/>
</dbReference>
<dbReference type="PANTHER" id="PTHR30005:SF0">
    <property type="entry name" value="RETROGRADE REGULATION PROTEIN 2"/>
    <property type="match status" value="1"/>
</dbReference>
<dbReference type="InterPro" id="IPR043129">
    <property type="entry name" value="ATPase_NBD"/>
</dbReference>